<dbReference type="Proteomes" id="UP000824469">
    <property type="component" value="Unassembled WGS sequence"/>
</dbReference>
<accession>A0AA38FEN7</accession>
<keyword evidence="2" id="KW-1185">Reference proteome</keyword>
<protein>
    <submittedName>
        <fullName evidence="1">Uncharacterized protein</fullName>
    </submittedName>
</protein>
<comment type="caution">
    <text evidence="1">The sequence shown here is derived from an EMBL/GenBank/DDBJ whole genome shotgun (WGS) entry which is preliminary data.</text>
</comment>
<feature type="non-terminal residue" evidence="1">
    <location>
        <position position="1"/>
    </location>
</feature>
<proteinExistence type="predicted"/>
<gene>
    <name evidence="1" type="ORF">KI387_030088</name>
</gene>
<organism evidence="1 2">
    <name type="scientific">Taxus chinensis</name>
    <name type="common">Chinese yew</name>
    <name type="synonym">Taxus wallichiana var. chinensis</name>
    <dbReference type="NCBI Taxonomy" id="29808"/>
    <lineage>
        <taxon>Eukaryota</taxon>
        <taxon>Viridiplantae</taxon>
        <taxon>Streptophyta</taxon>
        <taxon>Embryophyta</taxon>
        <taxon>Tracheophyta</taxon>
        <taxon>Spermatophyta</taxon>
        <taxon>Pinopsida</taxon>
        <taxon>Pinidae</taxon>
        <taxon>Conifers II</taxon>
        <taxon>Cupressales</taxon>
        <taxon>Taxaceae</taxon>
        <taxon>Taxus</taxon>
    </lineage>
</organism>
<sequence length="59" mass="6838">HGVRGNTKHQLGRDHQYEFGGAAIQRSANKEVLYDFIPDVYPSSIKAVVWFLLYRCTQR</sequence>
<evidence type="ECO:0000313" key="2">
    <source>
        <dbReference type="Proteomes" id="UP000824469"/>
    </source>
</evidence>
<dbReference type="EMBL" id="JAHRHJ020000010">
    <property type="protein sequence ID" value="KAH9298406.1"/>
    <property type="molecule type" value="Genomic_DNA"/>
</dbReference>
<dbReference type="AlphaFoldDB" id="A0AA38FEN7"/>
<evidence type="ECO:0000313" key="1">
    <source>
        <dbReference type="EMBL" id="KAH9298406.1"/>
    </source>
</evidence>
<reference evidence="1 2" key="1">
    <citation type="journal article" date="2021" name="Nat. Plants">
        <title>The Taxus genome provides insights into paclitaxel biosynthesis.</title>
        <authorList>
            <person name="Xiong X."/>
            <person name="Gou J."/>
            <person name="Liao Q."/>
            <person name="Li Y."/>
            <person name="Zhou Q."/>
            <person name="Bi G."/>
            <person name="Li C."/>
            <person name="Du R."/>
            <person name="Wang X."/>
            <person name="Sun T."/>
            <person name="Guo L."/>
            <person name="Liang H."/>
            <person name="Lu P."/>
            <person name="Wu Y."/>
            <person name="Zhang Z."/>
            <person name="Ro D.K."/>
            <person name="Shang Y."/>
            <person name="Huang S."/>
            <person name="Yan J."/>
        </authorList>
    </citation>
    <scope>NUCLEOTIDE SEQUENCE [LARGE SCALE GENOMIC DNA]</scope>
    <source>
        <strain evidence="1">Ta-2019</strain>
    </source>
</reference>
<name>A0AA38FEN7_TAXCH</name>